<reference evidence="3" key="1">
    <citation type="submission" date="2016-11" db="UniProtKB">
        <authorList>
            <consortium name="WormBaseParasite"/>
        </authorList>
    </citation>
    <scope>IDENTIFICATION</scope>
</reference>
<dbReference type="AlphaFoldDB" id="A0A1I8FKZ6"/>
<organism evidence="2 3">
    <name type="scientific">Macrostomum lignano</name>
    <dbReference type="NCBI Taxonomy" id="282301"/>
    <lineage>
        <taxon>Eukaryota</taxon>
        <taxon>Metazoa</taxon>
        <taxon>Spiralia</taxon>
        <taxon>Lophotrochozoa</taxon>
        <taxon>Platyhelminthes</taxon>
        <taxon>Rhabditophora</taxon>
        <taxon>Macrostomorpha</taxon>
        <taxon>Macrostomida</taxon>
        <taxon>Macrostomidae</taxon>
        <taxon>Macrostomum</taxon>
    </lineage>
</organism>
<feature type="region of interest" description="Disordered" evidence="1">
    <location>
        <begin position="1"/>
        <end position="24"/>
    </location>
</feature>
<evidence type="ECO:0000313" key="3">
    <source>
        <dbReference type="WBParaSite" id="maker-unitig_38669-snap-gene-0.2-mRNA-1"/>
    </source>
</evidence>
<name>A0A1I8FKZ6_9PLAT</name>
<dbReference type="Proteomes" id="UP000095280">
    <property type="component" value="Unplaced"/>
</dbReference>
<keyword evidence="2" id="KW-1185">Reference proteome</keyword>
<protein>
    <submittedName>
        <fullName evidence="3">Uncharacterized protein</fullName>
    </submittedName>
</protein>
<accession>A0A1I8FKZ6</accession>
<sequence>MAQPTLSWPAHSPRPARKWDRKFFPEPPAAVTDETVREALRRAQKRHCSPRWLTWPAPSCGSSWTKIDDVFSLSMPPTHSASPTITTDSRPFNLLHKRARFQTHQYWSDAPIPDFAHRGHQGTITISTKL</sequence>
<proteinExistence type="predicted"/>
<evidence type="ECO:0000313" key="2">
    <source>
        <dbReference type="Proteomes" id="UP000095280"/>
    </source>
</evidence>
<dbReference type="WBParaSite" id="maker-unitig_38669-snap-gene-0.2-mRNA-1">
    <property type="protein sequence ID" value="maker-unitig_38669-snap-gene-0.2-mRNA-1"/>
    <property type="gene ID" value="maker-unitig_38669-snap-gene-0.2"/>
</dbReference>
<evidence type="ECO:0000256" key="1">
    <source>
        <dbReference type="SAM" id="MobiDB-lite"/>
    </source>
</evidence>